<dbReference type="Proteomes" id="UP000031575">
    <property type="component" value="Unassembled WGS sequence"/>
</dbReference>
<dbReference type="GO" id="GO:0016020">
    <property type="term" value="C:membrane"/>
    <property type="evidence" value="ECO:0007669"/>
    <property type="project" value="UniProtKB-SubCell"/>
</dbReference>
<feature type="transmembrane region" description="Helical" evidence="6">
    <location>
        <begin position="20"/>
        <end position="44"/>
    </location>
</feature>
<dbReference type="HOGENOM" id="CLU_024081_2_1_1"/>
<protein>
    <submittedName>
        <fullName evidence="8">Protein-er retention protein</fullName>
    </submittedName>
</protein>
<keyword evidence="3 6" id="KW-1133">Transmembrane helix</keyword>
<dbReference type="PROSITE" id="PS51380">
    <property type="entry name" value="EXS"/>
    <property type="match status" value="1"/>
</dbReference>
<accession>A0A0C2EZ62</accession>
<proteinExistence type="predicted"/>
<dbReference type="VEuPathDB" id="FungiDB:SPBR_01662"/>
<feature type="region of interest" description="Disordered" evidence="5">
    <location>
        <begin position="460"/>
        <end position="494"/>
    </location>
</feature>
<dbReference type="AlphaFoldDB" id="A0A0C2EZ62"/>
<keyword evidence="2 6" id="KW-0812">Transmembrane</keyword>
<keyword evidence="4 6" id="KW-0472">Membrane</keyword>
<dbReference type="OrthoDB" id="2159384at2759"/>
<dbReference type="Pfam" id="PF03124">
    <property type="entry name" value="EXS"/>
    <property type="match status" value="1"/>
</dbReference>
<keyword evidence="9" id="KW-1185">Reference proteome</keyword>
<dbReference type="InterPro" id="IPR004342">
    <property type="entry name" value="EXS_C"/>
</dbReference>
<evidence type="ECO:0000256" key="5">
    <source>
        <dbReference type="SAM" id="MobiDB-lite"/>
    </source>
</evidence>
<evidence type="ECO:0000256" key="3">
    <source>
        <dbReference type="ARBA" id="ARBA00022989"/>
    </source>
</evidence>
<evidence type="ECO:0000256" key="6">
    <source>
        <dbReference type="SAM" id="Phobius"/>
    </source>
</evidence>
<dbReference type="GeneID" id="63674893"/>
<reference evidence="8 9" key="1">
    <citation type="journal article" date="2014" name="BMC Genomics">
        <title>Comparative genomics of the major fungal agents of human and animal Sporotrichosis: Sporothrix schenckii and Sporothrix brasiliensis.</title>
        <authorList>
            <person name="Teixeira M.M."/>
            <person name="de Almeida L.G."/>
            <person name="Kubitschek-Barreira P."/>
            <person name="Alves F.L."/>
            <person name="Kioshima E.S."/>
            <person name="Abadio A.K."/>
            <person name="Fernandes L."/>
            <person name="Derengowski L.S."/>
            <person name="Ferreira K.S."/>
            <person name="Souza R.C."/>
            <person name="Ruiz J.C."/>
            <person name="de Andrade N.C."/>
            <person name="Paes H.C."/>
            <person name="Nicola A.M."/>
            <person name="Albuquerque P."/>
            <person name="Gerber A.L."/>
            <person name="Martins V.P."/>
            <person name="Peconick L.D."/>
            <person name="Neto A.V."/>
            <person name="Chaucanez C.B."/>
            <person name="Silva P.A."/>
            <person name="Cunha O.L."/>
            <person name="de Oliveira F.F."/>
            <person name="dos Santos T.C."/>
            <person name="Barros A.L."/>
            <person name="Soares M.A."/>
            <person name="de Oliveira L.M."/>
            <person name="Marini M.M."/>
            <person name="Villalobos-Duno H."/>
            <person name="Cunha M.M."/>
            <person name="de Hoog S."/>
            <person name="da Silveira J.F."/>
            <person name="Henrissat B."/>
            <person name="Nino-Vega G.A."/>
            <person name="Cisalpino P.S."/>
            <person name="Mora-Montes H.M."/>
            <person name="Almeida S.R."/>
            <person name="Stajich J.E."/>
            <person name="Lopes-Bezerra L.M."/>
            <person name="Vasconcelos A.T."/>
            <person name="Felipe M.S."/>
        </authorList>
    </citation>
    <scope>NUCLEOTIDE SEQUENCE [LARGE SCALE GENOMIC DNA]</scope>
    <source>
        <strain evidence="8 9">5110</strain>
    </source>
</reference>
<feature type="domain" description="EXS" evidence="7">
    <location>
        <begin position="230"/>
        <end position="461"/>
    </location>
</feature>
<dbReference type="GO" id="GO:0005737">
    <property type="term" value="C:cytoplasm"/>
    <property type="evidence" value="ECO:0007669"/>
    <property type="project" value="TreeGrafter"/>
</dbReference>
<evidence type="ECO:0000256" key="4">
    <source>
        <dbReference type="ARBA" id="ARBA00023136"/>
    </source>
</evidence>
<comment type="subcellular location">
    <subcellularLocation>
        <location evidence="1">Membrane</location>
        <topology evidence="1">Multi-pass membrane protein</topology>
    </subcellularLocation>
</comment>
<dbReference type="PANTHER" id="PTHR10783:SF46">
    <property type="entry name" value="PROTEIN ERD1 HOMOLOG 2"/>
    <property type="match status" value="1"/>
</dbReference>
<evidence type="ECO:0000256" key="2">
    <source>
        <dbReference type="ARBA" id="ARBA00022692"/>
    </source>
</evidence>
<dbReference type="EMBL" id="AWTV01000007">
    <property type="protein sequence ID" value="KIH91779.1"/>
    <property type="molecule type" value="Genomic_DNA"/>
</dbReference>
<evidence type="ECO:0000313" key="8">
    <source>
        <dbReference type="EMBL" id="KIH91779.1"/>
    </source>
</evidence>
<name>A0A0C2EZ62_9PEZI</name>
<evidence type="ECO:0000259" key="7">
    <source>
        <dbReference type="PROSITE" id="PS51380"/>
    </source>
</evidence>
<evidence type="ECO:0000313" key="9">
    <source>
        <dbReference type="Proteomes" id="UP000031575"/>
    </source>
</evidence>
<feature type="transmembrane region" description="Helical" evidence="6">
    <location>
        <begin position="104"/>
        <end position="126"/>
    </location>
</feature>
<dbReference type="PANTHER" id="PTHR10783">
    <property type="entry name" value="XENOTROPIC AND POLYTROPIC RETROVIRUS RECEPTOR 1-RELATED"/>
    <property type="match status" value="1"/>
</dbReference>
<feature type="region of interest" description="Disordered" evidence="5">
    <location>
        <begin position="135"/>
        <end position="159"/>
    </location>
</feature>
<feature type="compositionally biased region" description="Low complexity" evidence="5">
    <location>
        <begin position="466"/>
        <end position="481"/>
    </location>
</feature>
<organism evidence="8 9">
    <name type="scientific">Sporothrix brasiliensis 5110</name>
    <dbReference type="NCBI Taxonomy" id="1398154"/>
    <lineage>
        <taxon>Eukaryota</taxon>
        <taxon>Fungi</taxon>
        <taxon>Dikarya</taxon>
        <taxon>Ascomycota</taxon>
        <taxon>Pezizomycotina</taxon>
        <taxon>Sordariomycetes</taxon>
        <taxon>Sordariomycetidae</taxon>
        <taxon>Ophiostomatales</taxon>
        <taxon>Ophiostomataceae</taxon>
        <taxon>Sporothrix</taxon>
    </lineage>
</organism>
<comment type="caution">
    <text evidence="8">The sequence shown here is derived from an EMBL/GenBank/DDBJ whole genome shotgun (WGS) entry which is preliminary data.</text>
</comment>
<sequence>MDGDAAVEPELDAFSLVLPLPYRVALITVLATWGWGANLHYLYLLKIDVPSLIRYPGRTSGAHIPHHHSAYRLATVTSSVLAASLLLFWALTRHNVDRVLALDWMPMTTLAVLGLLLILPFPLTLLQRYTGIVRSSGGGSSSSNPRRTPASPPTWALPQDGRRRFATTLRRVLVGGLAEAQHGKFGDILLADVLTSYSKVLGDLYVCLCMFFFAAPRGGRDEASATDRPDRNCGGGVLVPLIMAMPFLARFRQCMIEYLRVRRSGVGGGGGGGTGLQHLANAAKYATSFPVILFSALQRSAKAAEDASASTPATGSASTMYYRLWLAAVLANSLYSFYWDVAKDWDLTLFDGARARNAPDHPWALRRRRLVGGGQPIVYYGAMALDLLLRCTWSLKLSPHLDHVADFESSLFLMQLLEVLRRWVWIFFRVETEWIRSTSTTSTGSDLFAGGTGLLLGGMSPGSSGGSASSTISSSDILLGDYQPKYGDEDEDDV</sequence>
<dbReference type="RefSeq" id="XP_040619789.1">
    <property type="nucleotide sequence ID" value="XM_040759972.1"/>
</dbReference>
<feature type="transmembrane region" description="Helical" evidence="6">
    <location>
        <begin position="73"/>
        <end position="92"/>
    </location>
</feature>
<evidence type="ECO:0000256" key="1">
    <source>
        <dbReference type="ARBA" id="ARBA00004141"/>
    </source>
</evidence>
<gene>
    <name evidence="8" type="ORF">SPBR_01662</name>
</gene>